<dbReference type="Proteomes" id="UP000193200">
    <property type="component" value="Unassembled WGS sequence"/>
</dbReference>
<gene>
    <name evidence="1" type="ORF">OCH7691_03764</name>
</gene>
<evidence type="ECO:0000313" key="2">
    <source>
        <dbReference type="Proteomes" id="UP000193200"/>
    </source>
</evidence>
<dbReference type="InParanoid" id="A0A1Y5U1W9"/>
<evidence type="ECO:0000313" key="1">
    <source>
        <dbReference type="EMBL" id="SLN74502.1"/>
    </source>
</evidence>
<dbReference type="OrthoDB" id="9792176at2"/>
<evidence type="ECO:0008006" key="3">
    <source>
        <dbReference type="Google" id="ProtNLM"/>
    </source>
</evidence>
<reference evidence="1 2" key="1">
    <citation type="submission" date="2017-03" db="EMBL/GenBank/DDBJ databases">
        <authorList>
            <person name="Afonso C.L."/>
            <person name="Miller P.J."/>
            <person name="Scott M.A."/>
            <person name="Spackman E."/>
            <person name="Goraichik I."/>
            <person name="Dimitrov K.M."/>
            <person name="Suarez D.L."/>
            <person name="Swayne D.E."/>
        </authorList>
    </citation>
    <scope>NUCLEOTIDE SEQUENCE [LARGE SCALE GENOMIC DNA]</scope>
    <source>
        <strain evidence="1 2">CECT 7691</strain>
    </source>
</reference>
<name>A0A1Y5U1W9_9PROT</name>
<dbReference type="RefSeq" id="WP_085885071.1">
    <property type="nucleotide sequence ID" value="NZ_FWFR01000003.1"/>
</dbReference>
<keyword evidence="2" id="KW-1185">Reference proteome</keyword>
<protein>
    <recommendedName>
        <fullName evidence="3">YbjN domain-containing protein</fullName>
    </recommendedName>
</protein>
<organism evidence="1 2">
    <name type="scientific">Oceanibacterium hippocampi</name>
    <dbReference type="NCBI Taxonomy" id="745714"/>
    <lineage>
        <taxon>Bacteria</taxon>
        <taxon>Pseudomonadati</taxon>
        <taxon>Pseudomonadota</taxon>
        <taxon>Alphaproteobacteria</taxon>
        <taxon>Sneathiellales</taxon>
        <taxon>Sneathiellaceae</taxon>
        <taxon>Oceanibacterium</taxon>
    </lineage>
</organism>
<accession>A0A1Y5U1W9</accession>
<dbReference type="InterPro" id="IPR019660">
    <property type="entry name" value="Put_sensory_transdc_reg_YbjN"/>
</dbReference>
<dbReference type="Pfam" id="PF10722">
    <property type="entry name" value="YbjN"/>
    <property type="match status" value="1"/>
</dbReference>
<dbReference type="EMBL" id="FWFR01000003">
    <property type="protein sequence ID" value="SLN74502.1"/>
    <property type="molecule type" value="Genomic_DNA"/>
</dbReference>
<proteinExistence type="predicted"/>
<sequence>MSLYLSQEETRSYHPLDLVEQVVASHEWPFDRQGDEELTVGVSGSWCEYHLWFSWREELCALHLSCAFDMKVAKNKRGELCKLLVNCNERMWVGHFDLWGEEGLLMFRHSLPLRGANGPTTEQVVDIVETAITECERFYPAIQFCLWGGHSPEDALAAAMLETVGEA</sequence>
<dbReference type="CDD" id="cd17033">
    <property type="entry name" value="DR1245-like"/>
    <property type="match status" value="1"/>
</dbReference>
<dbReference type="AlphaFoldDB" id="A0A1Y5U1W9"/>